<dbReference type="GO" id="GO:0003700">
    <property type="term" value="F:DNA-binding transcription factor activity"/>
    <property type="evidence" value="ECO:0007669"/>
    <property type="project" value="InterPro"/>
</dbReference>
<evidence type="ECO:0000313" key="6">
    <source>
        <dbReference type="Proteomes" id="UP000199144"/>
    </source>
</evidence>
<dbReference type="PANTHER" id="PTHR43280">
    <property type="entry name" value="ARAC-FAMILY TRANSCRIPTIONAL REGULATOR"/>
    <property type="match status" value="1"/>
</dbReference>
<keyword evidence="6" id="KW-1185">Reference proteome</keyword>
<dbReference type="RefSeq" id="WP_093093802.1">
    <property type="nucleotide sequence ID" value="NZ_FOTQ01000003.1"/>
</dbReference>
<reference evidence="5 6" key="1">
    <citation type="submission" date="2016-10" db="EMBL/GenBank/DDBJ databases">
        <authorList>
            <person name="de Groot N.N."/>
        </authorList>
    </citation>
    <scope>NUCLEOTIDE SEQUENCE [LARGE SCALE GENOMIC DNA]</scope>
    <source>
        <strain evidence="5 6">DSM 15283</strain>
    </source>
</reference>
<dbReference type="GO" id="GO:0043565">
    <property type="term" value="F:sequence-specific DNA binding"/>
    <property type="evidence" value="ECO:0007669"/>
    <property type="project" value="InterPro"/>
</dbReference>
<proteinExistence type="predicted"/>
<dbReference type="Gene3D" id="1.10.10.60">
    <property type="entry name" value="Homeodomain-like"/>
    <property type="match status" value="1"/>
</dbReference>
<evidence type="ECO:0000256" key="2">
    <source>
        <dbReference type="ARBA" id="ARBA00023125"/>
    </source>
</evidence>
<dbReference type="Proteomes" id="UP000199144">
    <property type="component" value="Unassembled WGS sequence"/>
</dbReference>
<feature type="domain" description="HTH araC/xylS-type" evidence="4">
    <location>
        <begin position="224"/>
        <end position="320"/>
    </location>
</feature>
<accession>A0A1I4MU88</accession>
<dbReference type="Pfam" id="PF12833">
    <property type="entry name" value="HTH_18"/>
    <property type="match status" value="1"/>
</dbReference>
<sequence>MTGDQDKTDGQGALVRFDIYVSEEFVLIELAGLLEVLSIANRVGARPLFEWHFLSAKGGAMRSRTGVIVETEKVPARISAEYLFVLGNSNPDNPALSVGKLVSDYTFRGAQVFLLAEAASRYIAEHGDRHAHLTTHWENSALLRERGGVFEAGSSLVTEDGRIVTCAGMESTIDLVLWLMGRHVSKAQQMTIADVMLHERIRDFSTQQPFSGVRGTETGDAELDECIELMRANIEEPLPIKEIVALLGISSRSLERKFRDILGSTPNTYYRELRMARANNLLMNTTMSVRDIGLACGFATGFSGLYKSFFGITPAARRKARGPGPGAVRRLSNNS</sequence>
<evidence type="ECO:0000313" key="5">
    <source>
        <dbReference type="EMBL" id="SFM06871.1"/>
    </source>
</evidence>
<organism evidence="5 6">
    <name type="scientific">Shimia aestuarii</name>
    <dbReference type="NCBI Taxonomy" id="254406"/>
    <lineage>
        <taxon>Bacteria</taxon>
        <taxon>Pseudomonadati</taxon>
        <taxon>Pseudomonadota</taxon>
        <taxon>Alphaproteobacteria</taxon>
        <taxon>Rhodobacterales</taxon>
        <taxon>Roseobacteraceae</taxon>
    </lineage>
</organism>
<protein>
    <submittedName>
        <fullName evidence="5">Transcriptional regulator, AraC family</fullName>
    </submittedName>
</protein>
<evidence type="ECO:0000256" key="1">
    <source>
        <dbReference type="ARBA" id="ARBA00023015"/>
    </source>
</evidence>
<keyword evidence="1" id="KW-0805">Transcription regulation</keyword>
<dbReference type="SMART" id="SM00342">
    <property type="entry name" value="HTH_ARAC"/>
    <property type="match status" value="1"/>
</dbReference>
<dbReference type="Gene3D" id="3.40.50.880">
    <property type="match status" value="1"/>
</dbReference>
<keyword evidence="2" id="KW-0238">DNA-binding</keyword>
<dbReference type="PROSITE" id="PS01124">
    <property type="entry name" value="HTH_ARAC_FAMILY_2"/>
    <property type="match status" value="1"/>
</dbReference>
<dbReference type="STRING" id="254406.SAMN04488042_103251"/>
<dbReference type="AlphaFoldDB" id="A0A1I4MU88"/>
<dbReference type="OrthoDB" id="9793400at2"/>
<keyword evidence="3" id="KW-0804">Transcription</keyword>
<evidence type="ECO:0000259" key="4">
    <source>
        <dbReference type="PROSITE" id="PS01124"/>
    </source>
</evidence>
<dbReference type="SUPFAM" id="SSF46689">
    <property type="entry name" value="Homeodomain-like"/>
    <property type="match status" value="2"/>
</dbReference>
<dbReference type="EMBL" id="FOTQ01000003">
    <property type="protein sequence ID" value="SFM06871.1"/>
    <property type="molecule type" value="Genomic_DNA"/>
</dbReference>
<dbReference type="InterPro" id="IPR029062">
    <property type="entry name" value="Class_I_gatase-like"/>
</dbReference>
<name>A0A1I4MU88_9RHOB</name>
<dbReference type="InterPro" id="IPR018060">
    <property type="entry name" value="HTH_AraC"/>
</dbReference>
<gene>
    <name evidence="5" type="ORF">SAMN04488042_103251</name>
</gene>
<dbReference type="PANTHER" id="PTHR43280:SF28">
    <property type="entry name" value="HTH-TYPE TRANSCRIPTIONAL ACTIVATOR RHAS"/>
    <property type="match status" value="1"/>
</dbReference>
<dbReference type="SUPFAM" id="SSF52317">
    <property type="entry name" value="Class I glutamine amidotransferase-like"/>
    <property type="match status" value="1"/>
</dbReference>
<dbReference type="InterPro" id="IPR009057">
    <property type="entry name" value="Homeodomain-like_sf"/>
</dbReference>
<evidence type="ECO:0000256" key="3">
    <source>
        <dbReference type="ARBA" id="ARBA00023163"/>
    </source>
</evidence>